<gene>
    <name evidence="3" type="ORF">BTO32_05305</name>
</gene>
<dbReference type="CDD" id="cd04486">
    <property type="entry name" value="YhcR_OBF_like"/>
    <property type="match status" value="1"/>
</dbReference>
<evidence type="ECO:0000259" key="2">
    <source>
        <dbReference type="Pfam" id="PF03372"/>
    </source>
</evidence>
<feature type="signal peptide" evidence="1">
    <location>
        <begin position="1"/>
        <end position="21"/>
    </location>
</feature>
<dbReference type="STRING" id="135739.BTO32_05305"/>
<keyword evidence="4" id="KW-1185">Reference proteome</keyword>
<dbReference type="Gene3D" id="3.60.10.10">
    <property type="entry name" value="Endonuclease/exonuclease/phosphatase"/>
    <property type="match status" value="1"/>
</dbReference>
<protein>
    <submittedName>
        <fullName evidence="3">Endonuclease</fullName>
    </submittedName>
</protein>
<sequence length="568" mass="61274">MRHHRVLTAALLLLAATPASAGGDCGDPFTPIARIQGEGERSPLVGQPVTVEGVMTLDARGDGGLQGFYLQQSEAEADDNPRTSEALFVYTRRPGGQPGTRLRLTGEVREYRGLTELANVQTLILCGPAPLPEPLPLELSARADLEPLENMRVAVPTTATVVDSHNLARYGELELAPSDPVIPTEYRPPAPGVPDLPARNGHGLILDDARGVRDPRPIPWPSGQPGLRLGDTLSDLQGVLDYRFNRWRLQPTRPPRHIPANPRPPAPPRPDTATLRVMAFNLANLFNGDGQGGGFPTPRGATSEAQYRRQLDRLVALLTAPDPDILTLSELENDGYDEHSAAADLARALGPRWHFVATPGADGRDAIRTLIYYRRDRVRPVGPPTRFSSGPGRPPQIQAFQRSAGGPVVRVVAVHLKSKSCQGAAGEERDRGDGQGCHAGQRTRAATALVDGLRAPLEPVAGTLIAGDFNSYSQETPLQVLAEHGYVNLLPHFHPCTPAQCRHYTYRYRGHRGALDHILASSALVPSVLAAQAWLVNTDEPRGPGLPEPDSGPWGVSDHNPVIVDLRL</sequence>
<reference evidence="3 4" key="1">
    <citation type="submission" date="2016-12" db="EMBL/GenBank/DDBJ databases">
        <title>Marinobacter lutaoensis whole genome sequencing.</title>
        <authorList>
            <person name="Verma A."/>
            <person name="Krishnamurthi S."/>
        </authorList>
    </citation>
    <scope>NUCLEOTIDE SEQUENCE [LARGE SCALE GENOMIC DNA]</scope>
    <source>
        <strain evidence="3 4">T5054</strain>
    </source>
</reference>
<feature type="chain" id="PRO_5012098283" evidence="1">
    <location>
        <begin position="22"/>
        <end position="568"/>
    </location>
</feature>
<dbReference type="SUPFAM" id="SSF56219">
    <property type="entry name" value="DNase I-like"/>
    <property type="match status" value="1"/>
</dbReference>
<dbReference type="Proteomes" id="UP000189339">
    <property type="component" value="Unassembled WGS sequence"/>
</dbReference>
<comment type="caution">
    <text evidence="3">The sequence shown here is derived from an EMBL/GenBank/DDBJ whole genome shotgun (WGS) entry which is preliminary data.</text>
</comment>
<dbReference type="Pfam" id="PF03372">
    <property type="entry name" value="Exo_endo_phos"/>
    <property type="match status" value="1"/>
</dbReference>
<name>A0A1V2DUN0_9GAMM</name>
<keyword evidence="3" id="KW-0378">Hydrolase</keyword>
<dbReference type="NCBIfam" id="NF033681">
    <property type="entry name" value="ExeM_NucH_DNase"/>
    <property type="match status" value="1"/>
</dbReference>
<organism evidence="3 4">
    <name type="scientific">Marinobacter lutaoensis</name>
    <dbReference type="NCBI Taxonomy" id="135739"/>
    <lineage>
        <taxon>Bacteria</taxon>
        <taxon>Pseudomonadati</taxon>
        <taxon>Pseudomonadota</taxon>
        <taxon>Gammaproteobacteria</taxon>
        <taxon>Pseudomonadales</taxon>
        <taxon>Marinobacteraceae</taxon>
        <taxon>Marinobacter</taxon>
    </lineage>
</organism>
<dbReference type="PANTHER" id="PTHR42834">
    <property type="entry name" value="ENDONUCLEASE/EXONUCLEASE/PHOSPHATASE FAMILY PROTEIN (AFU_ORTHOLOGUE AFUA_3G09210)"/>
    <property type="match status" value="1"/>
</dbReference>
<dbReference type="OrthoDB" id="9800417at2"/>
<proteinExistence type="predicted"/>
<dbReference type="InterPro" id="IPR036691">
    <property type="entry name" value="Endo/exonu/phosph_ase_sf"/>
</dbReference>
<dbReference type="EMBL" id="MSCW01000004">
    <property type="protein sequence ID" value="ONF44403.1"/>
    <property type="molecule type" value="Genomic_DNA"/>
</dbReference>
<feature type="domain" description="Endonuclease/exonuclease/phosphatase" evidence="2">
    <location>
        <begin position="291"/>
        <end position="559"/>
    </location>
</feature>
<evidence type="ECO:0000313" key="3">
    <source>
        <dbReference type="EMBL" id="ONF44403.1"/>
    </source>
</evidence>
<keyword evidence="1" id="KW-0732">Signal</keyword>
<keyword evidence="3" id="KW-0255">Endonuclease</keyword>
<dbReference type="AlphaFoldDB" id="A0A1V2DUN0"/>
<dbReference type="InterPro" id="IPR047971">
    <property type="entry name" value="ExeM-like"/>
</dbReference>
<evidence type="ECO:0000313" key="4">
    <source>
        <dbReference type="Proteomes" id="UP000189339"/>
    </source>
</evidence>
<dbReference type="PANTHER" id="PTHR42834:SF1">
    <property type="entry name" value="ENDONUCLEASE_EXONUCLEASE_PHOSPHATASE FAMILY PROTEIN (AFU_ORTHOLOGUE AFUA_3G09210)"/>
    <property type="match status" value="1"/>
</dbReference>
<dbReference type="GO" id="GO:0004519">
    <property type="term" value="F:endonuclease activity"/>
    <property type="evidence" value="ECO:0007669"/>
    <property type="project" value="UniProtKB-KW"/>
</dbReference>
<evidence type="ECO:0000256" key="1">
    <source>
        <dbReference type="SAM" id="SignalP"/>
    </source>
</evidence>
<dbReference type="InterPro" id="IPR005135">
    <property type="entry name" value="Endo/exonuclease/phosphatase"/>
</dbReference>
<keyword evidence="3" id="KW-0540">Nuclease</keyword>
<accession>A0A1V2DUN0</accession>
<dbReference type="RefSeq" id="WP_076723417.1">
    <property type="nucleotide sequence ID" value="NZ_MSCW01000004.1"/>
</dbReference>